<gene>
    <name evidence="1" type="ORF">ALO91_03903</name>
</gene>
<protein>
    <submittedName>
        <fullName evidence="1">Putative Lipoprotein</fullName>
    </submittedName>
</protein>
<comment type="caution">
    <text evidence="1">The sequence shown here is derived from an EMBL/GenBank/DDBJ whole genome shotgun (WGS) entry which is preliminary data.</text>
</comment>
<dbReference type="Proteomes" id="UP000050297">
    <property type="component" value="Unassembled WGS sequence"/>
</dbReference>
<reference evidence="1 2" key="1">
    <citation type="submission" date="2015-09" db="EMBL/GenBank/DDBJ databases">
        <title>Genome announcement of multiple Pseudomonas syringae strains.</title>
        <authorList>
            <person name="Thakur S."/>
            <person name="Wang P.W."/>
            <person name="Gong Y."/>
            <person name="Weir B.S."/>
            <person name="Guttman D.S."/>
        </authorList>
    </citation>
    <scope>NUCLEOTIDE SEQUENCE [LARGE SCALE GENOMIC DNA]</scope>
    <source>
        <strain evidence="1 2">ICMP2802</strain>
    </source>
</reference>
<evidence type="ECO:0000313" key="1">
    <source>
        <dbReference type="EMBL" id="KPW22234.1"/>
    </source>
</evidence>
<dbReference type="PATRIC" id="fig|199198.5.peg.5637"/>
<dbReference type="EMBL" id="LJPM01000196">
    <property type="protein sequence ID" value="KPW22234.1"/>
    <property type="molecule type" value="Genomic_DNA"/>
</dbReference>
<proteinExistence type="predicted"/>
<keyword evidence="1" id="KW-0449">Lipoprotein</keyword>
<sequence>MLCRTDVAGYAQFTQSGTAHMRFTTLPIALVLATLAGCAGPLPAVNPDMAWVDMRTITGQLIMGDKLDGRNTYDGRYFQVTPGSHELQVRYDYEYRSGGMGMIGDEYTEITCYVSVRYDHFAAGQRYVLEVRSLANSVDAWLYDAERKVVAEEEEEGGVHCI</sequence>
<dbReference type="AlphaFoldDB" id="A0A0P9IB77"/>
<organism evidence="1 2">
    <name type="scientific">Pseudomonas syringae pv. aceris</name>
    <dbReference type="NCBI Taxonomy" id="199198"/>
    <lineage>
        <taxon>Bacteria</taxon>
        <taxon>Pseudomonadati</taxon>
        <taxon>Pseudomonadota</taxon>
        <taxon>Gammaproteobacteria</taxon>
        <taxon>Pseudomonadales</taxon>
        <taxon>Pseudomonadaceae</taxon>
        <taxon>Pseudomonas</taxon>
        <taxon>Pseudomonas syringae</taxon>
    </lineage>
</organism>
<accession>A0A0P9IB77</accession>
<name>A0A0P9IB77_PSESX</name>
<evidence type="ECO:0000313" key="2">
    <source>
        <dbReference type="Proteomes" id="UP000050297"/>
    </source>
</evidence>